<dbReference type="GO" id="GO:0005737">
    <property type="term" value="C:cytoplasm"/>
    <property type="evidence" value="ECO:0007669"/>
    <property type="project" value="TreeGrafter"/>
</dbReference>
<evidence type="ECO:0000259" key="4">
    <source>
        <dbReference type="PROSITE" id="PS01031"/>
    </source>
</evidence>
<evidence type="ECO:0000256" key="3">
    <source>
        <dbReference type="SAM" id="MobiDB-lite"/>
    </source>
</evidence>
<dbReference type="OrthoDB" id="1431247at2759"/>
<dbReference type="Proteomes" id="UP000605970">
    <property type="component" value="Unassembled WGS sequence"/>
</dbReference>
<proteinExistence type="inferred from homology"/>
<comment type="similarity">
    <text evidence="1 2">Belongs to the small heat shock protein (HSP20) family.</text>
</comment>
<dbReference type="GO" id="GO:0042026">
    <property type="term" value="P:protein refolding"/>
    <property type="evidence" value="ECO:0007669"/>
    <property type="project" value="TreeGrafter"/>
</dbReference>
<keyword evidence="6" id="KW-1185">Reference proteome</keyword>
<dbReference type="EMBL" id="JABEBT010000099">
    <property type="protein sequence ID" value="KAF7632583.1"/>
    <property type="molecule type" value="Genomic_DNA"/>
</dbReference>
<dbReference type="GO" id="GO:0009408">
    <property type="term" value="P:response to heat"/>
    <property type="evidence" value="ECO:0007669"/>
    <property type="project" value="TreeGrafter"/>
</dbReference>
<dbReference type="PANTHER" id="PTHR45640:SF26">
    <property type="entry name" value="RE23625P"/>
    <property type="match status" value="1"/>
</dbReference>
<sequence>MPFSVIDPFFWPISAEPRSSQKLCPSLLSNRNDDDDFWSIPRTISIYWPTLNGALERIYNDEERPILAFGKFGNNNDDHHSDNSSSFKFSCDASDYQPGEISIKLEGEELVITGEHKKEDKHQSIHRSFTRRVSLPKTVKKETIECNVDSKGRLNVTAELIKPKEEPPKSIKIPINFIGDKEKGKEAITKEEENKEVKKEEEKKK</sequence>
<evidence type="ECO:0000256" key="1">
    <source>
        <dbReference type="PROSITE-ProRule" id="PRU00285"/>
    </source>
</evidence>
<dbReference type="GO" id="GO:0005634">
    <property type="term" value="C:nucleus"/>
    <property type="evidence" value="ECO:0007669"/>
    <property type="project" value="TreeGrafter"/>
</dbReference>
<dbReference type="Gene3D" id="2.60.40.790">
    <property type="match status" value="1"/>
</dbReference>
<evidence type="ECO:0000313" key="5">
    <source>
        <dbReference type="EMBL" id="KAF7632583.1"/>
    </source>
</evidence>
<name>A0A8S9ZGX3_9BILA</name>
<dbReference type="GO" id="GO:0051082">
    <property type="term" value="F:unfolded protein binding"/>
    <property type="evidence" value="ECO:0007669"/>
    <property type="project" value="TreeGrafter"/>
</dbReference>
<feature type="domain" description="SHSP" evidence="4">
    <location>
        <begin position="68"/>
        <end position="176"/>
    </location>
</feature>
<dbReference type="PROSITE" id="PS01031">
    <property type="entry name" value="SHSP"/>
    <property type="match status" value="1"/>
</dbReference>
<dbReference type="SUPFAM" id="SSF49764">
    <property type="entry name" value="HSP20-like chaperones"/>
    <property type="match status" value="1"/>
</dbReference>
<evidence type="ECO:0000256" key="2">
    <source>
        <dbReference type="RuleBase" id="RU003616"/>
    </source>
</evidence>
<protein>
    <submittedName>
        <fullName evidence="5">SHSP domain-containing protein</fullName>
    </submittedName>
</protein>
<gene>
    <name evidence="5" type="ORF">Mgra_00008030</name>
</gene>
<comment type="caution">
    <text evidence="5">The sequence shown here is derived from an EMBL/GenBank/DDBJ whole genome shotgun (WGS) entry which is preliminary data.</text>
</comment>
<dbReference type="InterPro" id="IPR002068">
    <property type="entry name" value="A-crystallin/Hsp20_dom"/>
</dbReference>
<evidence type="ECO:0000313" key="6">
    <source>
        <dbReference type="Proteomes" id="UP000605970"/>
    </source>
</evidence>
<dbReference type="InterPro" id="IPR001436">
    <property type="entry name" value="Alpha-crystallin/sHSP_animal"/>
</dbReference>
<dbReference type="Pfam" id="PF00011">
    <property type="entry name" value="HSP20"/>
    <property type="match status" value="1"/>
</dbReference>
<dbReference type="InterPro" id="IPR008978">
    <property type="entry name" value="HSP20-like_chaperone"/>
</dbReference>
<dbReference type="PANTHER" id="PTHR45640">
    <property type="entry name" value="HEAT SHOCK PROTEIN HSP-12.2-RELATED"/>
    <property type="match status" value="1"/>
</dbReference>
<feature type="region of interest" description="Disordered" evidence="3">
    <location>
        <begin position="182"/>
        <end position="205"/>
    </location>
</feature>
<accession>A0A8S9ZGX3</accession>
<dbReference type="AlphaFoldDB" id="A0A8S9ZGX3"/>
<reference evidence="5" key="1">
    <citation type="journal article" date="2020" name="Ecol. Evol.">
        <title>Genome structure and content of the rice root-knot nematode (Meloidogyne graminicola).</title>
        <authorList>
            <person name="Phan N.T."/>
            <person name="Danchin E.G.J."/>
            <person name="Klopp C."/>
            <person name="Perfus-Barbeoch L."/>
            <person name="Kozlowski D.K."/>
            <person name="Koutsovoulos G.D."/>
            <person name="Lopez-Roques C."/>
            <person name="Bouchez O."/>
            <person name="Zahm M."/>
            <person name="Besnard G."/>
            <person name="Bellafiore S."/>
        </authorList>
    </citation>
    <scope>NUCLEOTIDE SEQUENCE</scope>
    <source>
        <strain evidence="5">VN-18</strain>
    </source>
</reference>
<organism evidence="5 6">
    <name type="scientific">Meloidogyne graminicola</name>
    <dbReference type="NCBI Taxonomy" id="189291"/>
    <lineage>
        <taxon>Eukaryota</taxon>
        <taxon>Metazoa</taxon>
        <taxon>Ecdysozoa</taxon>
        <taxon>Nematoda</taxon>
        <taxon>Chromadorea</taxon>
        <taxon>Rhabditida</taxon>
        <taxon>Tylenchina</taxon>
        <taxon>Tylenchomorpha</taxon>
        <taxon>Tylenchoidea</taxon>
        <taxon>Meloidogynidae</taxon>
        <taxon>Meloidogyninae</taxon>
        <taxon>Meloidogyne</taxon>
    </lineage>
</organism>
<dbReference type="CDD" id="cd06526">
    <property type="entry name" value="metazoan_ACD"/>
    <property type="match status" value="1"/>
</dbReference>